<sequence length="204" mass="22306">MIEDPSFHQWELGSLEQFSNAESFWDDIQHYLTSSFNAAPYSGLSMDQQAPKRFSKQQAASSTSTAAAAAAPSSRHTNGQGFDPRRCDQVPEAASRIRCPVSDHDASSCEVAGFDDEHSNGFEVQAKLSDNTLLLKIHCKKSKGLLVKMLAEIETLKLSVLNTSCIPFVGSALDITVVAQVEEGFSLTVKELAEKLNAAFRQFM</sequence>
<dbReference type="AlphaFoldDB" id="A0A5P1FED3"/>
<dbReference type="Gramene" id="ONK76093">
    <property type="protein sequence ID" value="ONK76093"/>
    <property type="gene ID" value="A4U43_C03F23800"/>
</dbReference>
<gene>
    <name evidence="5" type="ORF">A4U43_C03F23800</name>
</gene>
<feature type="region of interest" description="Disordered" evidence="3">
    <location>
        <begin position="47"/>
        <end position="87"/>
    </location>
</feature>
<evidence type="ECO:0000313" key="6">
    <source>
        <dbReference type="Proteomes" id="UP000243459"/>
    </source>
</evidence>
<comment type="subcellular location">
    <subcellularLocation>
        <location evidence="1">Nucleus</location>
    </subcellularLocation>
</comment>
<accession>A0A5P1FED3</accession>
<feature type="domain" description="Plant bHLH transcription factor ACT-like" evidence="4">
    <location>
        <begin position="127"/>
        <end position="200"/>
    </location>
</feature>
<proteinExistence type="predicted"/>
<dbReference type="PANTHER" id="PTHR45959">
    <property type="entry name" value="BHLH TRANSCRIPTION FACTOR"/>
    <property type="match status" value="1"/>
</dbReference>
<dbReference type="InterPro" id="IPR054502">
    <property type="entry name" value="bHLH-TF_ACT-like_plant"/>
</dbReference>
<organism evidence="5 6">
    <name type="scientific">Asparagus officinalis</name>
    <name type="common">Garden asparagus</name>
    <dbReference type="NCBI Taxonomy" id="4686"/>
    <lineage>
        <taxon>Eukaryota</taxon>
        <taxon>Viridiplantae</taxon>
        <taxon>Streptophyta</taxon>
        <taxon>Embryophyta</taxon>
        <taxon>Tracheophyta</taxon>
        <taxon>Spermatophyta</taxon>
        <taxon>Magnoliopsida</taxon>
        <taxon>Liliopsida</taxon>
        <taxon>Asparagales</taxon>
        <taxon>Asparagaceae</taxon>
        <taxon>Asparagoideae</taxon>
        <taxon>Asparagus</taxon>
    </lineage>
</organism>
<evidence type="ECO:0000259" key="4">
    <source>
        <dbReference type="Pfam" id="PF22754"/>
    </source>
</evidence>
<evidence type="ECO:0000256" key="1">
    <source>
        <dbReference type="ARBA" id="ARBA00004123"/>
    </source>
</evidence>
<feature type="compositionally biased region" description="Low complexity" evidence="3">
    <location>
        <begin position="59"/>
        <end position="74"/>
    </location>
</feature>
<protein>
    <recommendedName>
        <fullName evidence="4">Plant bHLH transcription factor ACT-like domain-containing protein</fullName>
    </recommendedName>
</protein>
<reference evidence="6" key="1">
    <citation type="journal article" date="2017" name="Nat. Commun.">
        <title>The asparagus genome sheds light on the origin and evolution of a young Y chromosome.</title>
        <authorList>
            <person name="Harkess A."/>
            <person name="Zhou J."/>
            <person name="Xu C."/>
            <person name="Bowers J.E."/>
            <person name="Van der Hulst R."/>
            <person name="Ayyampalayam S."/>
            <person name="Mercati F."/>
            <person name="Riccardi P."/>
            <person name="McKain M.R."/>
            <person name="Kakrana A."/>
            <person name="Tang H."/>
            <person name="Ray J."/>
            <person name="Groenendijk J."/>
            <person name="Arikit S."/>
            <person name="Mathioni S.M."/>
            <person name="Nakano M."/>
            <person name="Shan H."/>
            <person name="Telgmann-Rauber A."/>
            <person name="Kanno A."/>
            <person name="Yue Z."/>
            <person name="Chen H."/>
            <person name="Li W."/>
            <person name="Chen Y."/>
            <person name="Xu X."/>
            <person name="Zhang Y."/>
            <person name="Luo S."/>
            <person name="Chen H."/>
            <person name="Gao J."/>
            <person name="Mao Z."/>
            <person name="Pires J.C."/>
            <person name="Luo M."/>
            <person name="Kudrna D."/>
            <person name="Wing R.A."/>
            <person name="Meyers B.C."/>
            <person name="Yi K."/>
            <person name="Kong H."/>
            <person name="Lavrijsen P."/>
            <person name="Sunseri F."/>
            <person name="Falavigna A."/>
            <person name="Ye Y."/>
            <person name="Leebens-Mack J.H."/>
            <person name="Chen G."/>
        </authorList>
    </citation>
    <scope>NUCLEOTIDE SEQUENCE [LARGE SCALE GENOMIC DNA]</scope>
    <source>
        <strain evidence="6">cv. DH0086</strain>
    </source>
</reference>
<dbReference type="GO" id="GO:0005634">
    <property type="term" value="C:nucleus"/>
    <property type="evidence" value="ECO:0007669"/>
    <property type="project" value="UniProtKB-SubCell"/>
</dbReference>
<dbReference type="PANTHER" id="PTHR45959:SF69">
    <property type="entry name" value="HELIX-LOOP-HELIX DNA-BINDING DOMAIN CONTAINING PROTEIN, EXPRESSED"/>
    <property type="match status" value="1"/>
</dbReference>
<keyword evidence="2" id="KW-0539">Nucleus</keyword>
<evidence type="ECO:0000256" key="2">
    <source>
        <dbReference type="ARBA" id="ARBA00023242"/>
    </source>
</evidence>
<name>A0A5P1FED3_ASPOF</name>
<keyword evidence="6" id="KW-1185">Reference proteome</keyword>
<evidence type="ECO:0000313" key="5">
    <source>
        <dbReference type="EMBL" id="ONK76093.1"/>
    </source>
</evidence>
<dbReference type="Pfam" id="PF22754">
    <property type="entry name" value="bHLH-TF_ACT-like_plant"/>
    <property type="match status" value="1"/>
</dbReference>
<dbReference type="EMBL" id="CM007383">
    <property type="protein sequence ID" value="ONK76093.1"/>
    <property type="molecule type" value="Genomic_DNA"/>
</dbReference>
<evidence type="ECO:0000256" key="3">
    <source>
        <dbReference type="SAM" id="MobiDB-lite"/>
    </source>
</evidence>
<dbReference type="InterPro" id="IPR052610">
    <property type="entry name" value="bHLH_transcription_regulator"/>
</dbReference>
<dbReference type="Proteomes" id="UP000243459">
    <property type="component" value="Chromosome 3"/>
</dbReference>